<dbReference type="AlphaFoldDB" id="A0A6N7ZEE8"/>
<dbReference type="CDD" id="cd04301">
    <property type="entry name" value="NAT_SF"/>
    <property type="match status" value="1"/>
</dbReference>
<reference evidence="4 5" key="1">
    <citation type="submission" date="2019-11" db="EMBL/GenBank/DDBJ databases">
        <title>Cellulosimicrobium composti sp. nov. isolated from a compost.</title>
        <authorList>
            <person name="Yang Y."/>
        </authorList>
    </citation>
    <scope>NUCLEOTIDE SEQUENCE [LARGE SCALE GENOMIC DNA]</scope>
    <source>
        <strain evidence="4 5">BIT-GX5</strain>
    </source>
</reference>
<proteinExistence type="predicted"/>
<sequence length="196" mass="21394">MPTTSAVRVRPALPADVRAVRALVEPYAQARILLAKEMVGYYEAVQEFVVAEAEEPATDDGAGGPRVVGCGALHVMWDDLAEIRTLAVDPAWRGRRVGHALVVELLARARALGLRRVFCLTFEVEFFRAHGFRAIEGTPVSHDVYAELLRSHDDGVAEFLDLARVKPNTLGNTRMLLDLDDPDRPDEVGAVGAPLS</sequence>
<dbReference type="SUPFAM" id="SSF55729">
    <property type="entry name" value="Acyl-CoA N-acyltransferases (Nat)"/>
    <property type="match status" value="1"/>
</dbReference>
<evidence type="ECO:0000313" key="4">
    <source>
        <dbReference type="EMBL" id="MTG87748.1"/>
    </source>
</evidence>
<dbReference type="EC" id="2.3.1.1" evidence="4"/>
<dbReference type="InterPro" id="IPR016181">
    <property type="entry name" value="Acyl_CoA_acyltransferase"/>
</dbReference>
<dbReference type="GO" id="GO:0005737">
    <property type="term" value="C:cytoplasm"/>
    <property type="evidence" value="ECO:0007669"/>
    <property type="project" value="TreeGrafter"/>
</dbReference>
<accession>A0A6N7ZEE8</accession>
<dbReference type="GO" id="GO:0008080">
    <property type="term" value="F:N-acetyltransferase activity"/>
    <property type="evidence" value="ECO:0007669"/>
    <property type="project" value="InterPro"/>
</dbReference>
<name>A0A6N7ZEE8_9MICO</name>
<dbReference type="Gene3D" id="3.40.630.30">
    <property type="match status" value="1"/>
</dbReference>
<dbReference type="RefSeq" id="WP_318657180.1">
    <property type="nucleotide sequence ID" value="NZ_WMKA01000003.1"/>
</dbReference>
<dbReference type="InterPro" id="IPR045039">
    <property type="entry name" value="NSI-like"/>
</dbReference>
<keyword evidence="2 4" id="KW-0012">Acyltransferase</keyword>
<evidence type="ECO:0000259" key="3">
    <source>
        <dbReference type="PROSITE" id="PS51186"/>
    </source>
</evidence>
<dbReference type="EMBL" id="WMKA01000003">
    <property type="protein sequence ID" value="MTG87748.1"/>
    <property type="molecule type" value="Genomic_DNA"/>
</dbReference>
<comment type="caution">
    <text evidence="4">The sequence shown here is derived from an EMBL/GenBank/DDBJ whole genome shotgun (WGS) entry which is preliminary data.</text>
</comment>
<dbReference type="PANTHER" id="PTHR43626:SF4">
    <property type="entry name" value="GCN5-RELATED N-ACETYLTRANSFERASE 2, CHLOROPLASTIC"/>
    <property type="match status" value="1"/>
</dbReference>
<dbReference type="InterPro" id="IPR000182">
    <property type="entry name" value="GNAT_dom"/>
</dbReference>
<dbReference type="PROSITE" id="PS51186">
    <property type="entry name" value="GNAT"/>
    <property type="match status" value="1"/>
</dbReference>
<dbReference type="PANTHER" id="PTHR43626">
    <property type="entry name" value="ACYL-COA N-ACYLTRANSFERASE"/>
    <property type="match status" value="1"/>
</dbReference>
<dbReference type="Pfam" id="PF00583">
    <property type="entry name" value="Acetyltransf_1"/>
    <property type="match status" value="1"/>
</dbReference>
<dbReference type="Proteomes" id="UP000440668">
    <property type="component" value="Unassembled WGS sequence"/>
</dbReference>
<protein>
    <submittedName>
        <fullName evidence="4">Amino-acid N-acetyltransferase</fullName>
        <ecNumber evidence="4">2.3.1.1</ecNumber>
    </submittedName>
</protein>
<feature type="domain" description="N-acetyltransferase" evidence="3">
    <location>
        <begin position="7"/>
        <end position="151"/>
    </location>
</feature>
<dbReference type="NCBIfam" id="NF005921">
    <property type="entry name" value="PRK07922.1"/>
    <property type="match status" value="1"/>
</dbReference>
<evidence type="ECO:0000256" key="1">
    <source>
        <dbReference type="ARBA" id="ARBA00022679"/>
    </source>
</evidence>
<evidence type="ECO:0000256" key="2">
    <source>
        <dbReference type="ARBA" id="ARBA00023315"/>
    </source>
</evidence>
<organism evidence="4 5">
    <name type="scientific">Cellulosimicrobium composti</name>
    <dbReference type="NCBI Taxonomy" id="2672572"/>
    <lineage>
        <taxon>Bacteria</taxon>
        <taxon>Bacillati</taxon>
        <taxon>Actinomycetota</taxon>
        <taxon>Actinomycetes</taxon>
        <taxon>Micrococcales</taxon>
        <taxon>Promicromonosporaceae</taxon>
        <taxon>Cellulosimicrobium</taxon>
    </lineage>
</organism>
<gene>
    <name evidence="4" type="ORF">GJV82_02085</name>
</gene>
<evidence type="ECO:0000313" key="5">
    <source>
        <dbReference type="Proteomes" id="UP000440668"/>
    </source>
</evidence>
<keyword evidence="1 4" id="KW-0808">Transferase</keyword>